<organism evidence="2 3">
    <name type="scientific">Microctonus hyperodae</name>
    <name type="common">Parasitoid wasp</name>
    <dbReference type="NCBI Taxonomy" id="165561"/>
    <lineage>
        <taxon>Eukaryota</taxon>
        <taxon>Metazoa</taxon>
        <taxon>Ecdysozoa</taxon>
        <taxon>Arthropoda</taxon>
        <taxon>Hexapoda</taxon>
        <taxon>Insecta</taxon>
        <taxon>Pterygota</taxon>
        <taxon>Neoptera</taxon>
        <taxon>Endopterygota</taxon>
        <taxon>Hymenoptera</taxon>
        <taxon>Apocrita</taxon>
        <taxon>Ichneumonoidea</taxon>
        <taxon>Braconidae</taxon>
        <taxon>Euphorinae</taxon>
        <taxon>Microctonus</taxon>
    </lineage>
</organism>
<dbReference type="AlphaFoldDB" id="A0AA39KVV6"/>
<feature type="domain" description="UBA" evidence="1">
    <location>
        <begin position="351"/>
        <end position="391"/>
    </location>
</feature>
<reference evidence="2" key="2">
    <citation type="submission" date="2023-03" db="EMBL/GenBank/DDBJ databases">
        <authorList>
            <person name="Inwood S.N."/>
            <person name="Skelly J.G."/>
            <person name="Guhlin J."/>
            <person name="Harrop T.W.R."/>
            <person name="Goldson S.G."/>
            <person name="Dearden P.K."/>
        </authorList>
    </citation>
    <scope>NUCLEOTIDE SEQUENCE</scope>
    <source>
        <strain evidence="2">Lincoln</strain>
        <tissue evidence="2">Whole body</tissue>
    </source>
</reference>
<dbReference type="CDD" id="cd14304">
    <property type="entry name" value="UBA2_KPC2"/>
    <property type="match status" value="1"/>
</dbReference>
<dbReference type="Gene3D" id="1.10.8.10">
    <property type="entry name" value="DNA helicase RuvA subunit, C-terminal domain"/>
    <property type="match status" value="2"/>
</dbReference>
<evidence type="ECO:0000313" key="3">
    <source>
        <dbReference type="Proteomes" id="UP001168972"/>
    </source>
</evidence>
<feature type="domain" description="UBA" evidence="1">
    <location>
        <begin position="225"/>
        <end position="265"/>
    </location>
</feature>
<name>A0AA39KVV6_MICHY</name>
<evidence type="ECO:0000313" key="2">
    <source>
        <dbReference type="EMBL" id="KAK0175690.1"/>
    </source>
</evidence>
<accession>A0AA39KVV6</accession>
<dbReference type="EMBL" id="JAQQBR010000005">
    <property type="protein sequence ID" value="KAK0175690.1"/>
    <property type="molecule type" value="Genomic_DNA"/>
</dbReference>
<dbReference type="InterPro" id="IPR052476">
    <property type="entry name" value="UBAC1"/>
</dbReference>
<protein>
    <recommendedName>
        <fullName evidence="1">UBA domain-containing protein</fullName>
    </recommendedName>
</protein>
<keyword evidence="3" id="KW-1185">Reference proteome</keyword>
<dbReference type="SUPFAM" id="SSF46934">
    <property type="entry name" value="UBA-like"/>
    <property type="match status" value="2"/>
</dbReference>
<dbReference type="InterPro" id="IPR057650">
    <property type="entry name" value="UBL_UBAC1"/>
</dbReference>
<proteinExistence type="predicted"/>
<dbReference type="GO" id="GO:0000151">
    <property type="term" value="C:ubiquitin ligase complex"/>
    <property type="evidence" value="ECO:0007669"/>
    <property type="project" value="TreeGrafter"/>
</dbReference>
<gene>
    <name evidence="2" type="ORF">PV327_009420</name>
</gene>
<dbReference type="SMART" id="SM00165">
    <property type="entry name" value="UBA"/>
    <property type="match status" value="2"/>
</dbReference>
<dbReference type="Pfam" id="PF23326">
    <property type="entry name" value="UBL_UBAC1"/>
    <property type="match status" value="1"/>
</dbReference>
<dbReference type="InterPro" id="IPR041927">
    <property type="entry name" value="UBA2_UBAC1"/>
</dbReference>
<dbReference type="InterPro" id="IPR009060">
    <property type="entry name" value="UBA-like_sf"/>
</dbReference>
<dbReference type="PANTHER" id="PTHR46738">
    <property type="entry name" value="UBIQUITIN-ASSOCIATED DOMAIN-CONTAINING PROTEIN 1"/>
    <property type="match status" value="1"/>
</dbReference>
<comment type="caution">
    <text evidence="2">The sequence shown here is derived from an EMBL/GenBank/DDBJ whole genome shotgun (WGS) entry which is preliminary data.</text>
</comment>
<reference evidence="2" key="1">
    <citation type="journal article" date="2023" name="bioRxiv">
        <title>Scaffold-level genome assemblies of two parasitoid biocontrol wasps reveal the parthenogenesis mechanism and an associated novel virus.</title>
        <authorList>
            <person name="Inwood S."/>
            <person name="Skelly J."/>
            <person name="Guhlin J."/>
            <person name="Harrop T."/>
            <person name="Goldson S."/>
            <person name="Dearden P."/>
        </authorList>
    </citation>
    <scope>NUCLEOTIDE SEQUENCE</scope>
    <source>
        <strain evidence="2">Lincoln</strain>
        <tissue evidence="2">Whole body</tissue>
    </source>
</reference>
<dbReference type="InterPro" id="IPR015940">
    <property type="entry name" value="UBA"/>
</dbReference>
<evidence type="ECO:0000259" key="1">
    <source>
        <dbReference type="PROSITE" id="PS50030"/>
    </source>
</evidence>
<dbReference type="PANTHER" id="PTHR46738:SF1">
    <property type="entry name" value="UBIQUITIN-ASSOCIATED DOMAIN-CONTAINING PROTEIN 1"/>
    <property type="match status" value="1"/>
</dbReference>
<dbReference type="PROSITE" id="PS50030">
    <property type="entry name" value="UBA"/>
    <property type="match status" value="2"/>
</dbReference>
<sequence>MIPWMREQIADAWHSRRGSRTTKKGSLSLSMNSGEISDRKCDETIMSINASTSSDTFSVNVISLEGEIIDILVKPDYTIEKLKSIATKHFYGSDSSKLPSNFHLVHPNKIKQLADENNLIDEEVNASDELIMVEVRTLAPKDNTIEESLRGPNIDAVIRATNHLPLPKPSKSPPSTDCPADFQAEIRKILITLVQTSAKILMHSTEGTKVYDIIKDKLELRFKPPNDPKTVKYLTDIGFSEKKVLKALRLRKMNVLEALEWLLEHQDDPDDDDEFERIFVDGGLIHNDVPGPSSPSISVGCGAIRRKSIKETCLEMFKGNGRQSPKKEPNLVNVVALLLDSFYQYRRLEFRPNARIKESLIEMGFDEKNVIETLKITGNNQSNACEWLLGARRKNLQDLDDGLDEDEPIYSAIMANPHIQLSLTNPKMLLAYLSILETPSSTSIWINDPEVSPVLSQIFKTYHAEKHAIHMSRYSTSNDSS</sequence>
<dbReference type="Proteomes" id="UP001168972">
    <property type="component" value="Unassembled WGS sequence"/>
</dbReference>
<dbReference type="Gene3D" id="1.10.260.100">
    <property type="match status" value="1"/>
</dbReference>
<dbReference type="Pfam" id="PF22562">
    <property type="entry name" value="UBA_7"/>
    <property type="match status" value="1"/>
</dbReference>